<evidence type="ECO:0000313" key="3">
    <source>
        <dbReference type="EMBL" id="KAK5950612.1"/>
    </source>
</evidence>
<feature type="region of interest" description="Disordered" evidence="1">
    <location>
        <begin position="33"/>
        <end position="73"/>
    </location>
</feature>
<dbReference type="EMBL" id="JAKLMC020000025">
    <property type="protein sequence ID" value="KAK5950612.1"/>
    <property type="molecule type" value="Genomic_DNA"/>
</dbReference>
<gene>
    <name evidence="3" type="ORF">OHC33_008278</name>
</gene>
<evidence type="ECO:0000256" key="1">
    <source>
        <dbReference type="SAM" id="MobiDB-lite"/>
    </source>
</evidence>
<dbReference type="AlphaFoldDB" id="A0AAN8I253"/>
<dbReference type="Proteomes" id="UP001316803">
    <property type="component" value="Unassembled WGS sequence"/>
</dbReference>
<proteinExistence type="predicted"/>
<accession>A0AAN8I253</accession>
<feature type="compositionally biased region" description="Low complexity" evidence="1">
    <location>
        <begin position="45"/>
        <end position="65"/>
    </location>
</feature>
<sequence length="762" mass="82776">MQVKTLLFTAVGMSSVLAGPVLKAPGHNKAILTKRAEDGGPPGYPTYNSASPTTSASSSTVPSNTGLPPCMQNGQVVPPKPLLEPWCSASNEHFHCQYCSHTLDYPTSHNGSLHEGVTNQDFEIWTVKETVGAVTRVVKELKQSPSTYKARSHAEDAGISPNTTLYLVCGSNYSAGLACSRSFFFCAGDSQLMWRKTSPLEEGCDPRACECTEDRPAWWPQDKETVEGITRVVKEGSSIQARDSNDLCCFTNGLQTFGCYLCNKDPPAGVTGMRSRWAQKESLGNGTYRYQMVHDSTTGSGNEDTLVDKCCFDIGILPICFNCPSATSATAVSPPVATANKLTARDSNGLCCFTNGLQVFDCYLCHDTPDEAETGSGKVSVLKQGRPVERNVFEYNMVANANDVEARDSRTKCCNIENHHLPFCYECSSVEGTSTSTNTNTKTKRQAPTTTKVPATAVQPKPALSFPATLPDLPQITPMASASIEKRSEHAKCCVHYGVVISCHNCSPEEAALFKADVDGSVTTKVPASVSKPMPSLSFPSTLPNLPQITPVVGAGVEERSEQEKCCVHYGVVISCHNCSPEELEVHKSEEIESDSINRSITRREEQDRCCITSGVVLICHDCPADEAELFEPATINSERSEQSIERRKEADKCCITSGVVLICHDCPTGSVDATAHEAPSSTLAVARRQQTYDFHMTCNGQFDFYKHKCEAGKEILVLLSSRAPMWIMNRSAAMHDHGLTGATNRTVDAMMRREISRATII</sequence>
<organism evidence="3 4">
    <name type="scientific">Knufia fluminis</name>
    <dbReference type="NCBI Taxonomy" id="191047"/>
    <lineage>
        <taxon>Eukaryota</taxon>
        <taxon>Fungi</taxon>
        <taxon>Dikarya</taxon>
        <taxon>Ascomycota</taxon>
        <taxon>Pezizomycotina</taxon>
        <taxon>Eurotiomycetes</taxon>
        <taxon>Chaetothyriomycetidae</taxon>
        <taxon>Chaetothyriales</taxon>
        <taxon>Trichomeriaceae</taxon>
        <taxon>Knufia</taxon>
    </lineage>
</organism>
<feature type="chain" id="PRO_5042815257" description="C2H2-type domain-containing protein" evidence="2">
    <location>
        <begin position="19"/>
        <end position="762"/>
    </location>
</feature>
<reference evidence="3 4" key="1">
    <citation type="submission" date="2022-12" db="EMBL/GenBank/DDBJ databases">
        <title>Genomic features and morphological characterization of a novel Knufia sp. strain isolated from spacecraft assembly facility.</title>
        <authorList>
            <person name="Teixeira M."/>
            <person name="Chander A.M."/>
            <person name="Stajich J.E."/>
            <person name="Venkateswaran K."/>
        </authorList>
    </citation>
    <scope>NUCLEOTIDE SEQUENCE [LARGE SCALE GENOMIC DNA]</scope>
    <source>
        <strain evidence="3 4">FJI-L2-BK-P2</strain>
    </source>
</reference>
<name>A0AAN8I253_9EURO</name>
<protein>
    <recommendedName>
        <fullName evidence="5">C2H2-type domain-containing protein</fullName>
    </recommendedName>
</protein>
<evidence type="ECO:0000313" key="4">
    <source>
        <dbReference type="Proteomes" id="UP001316803"/>
    </source>
</evidence>
<feature type="region of interest" description="Disordered" evidence="1">
    <location>
        <begin position="435"/>
        <end position="460"/>
    </location>
</feature>
<feature type="signal peptide" evidence="2">
    <location>
        <begin position="1"/>
        <end position="18"/>
    </location>
</feature>
<keyword evidence="4" id="KW-1185">Reference proteome</keyword>
<comment type="caution">
    <text evidence="3">The sequence shown here is derived from an EMBL/GenBank/DDBJ whole genome shotgun (WGS) entry which is preliminary data.</text>
</comment>
<evidence type="ECO:0000256" key="2">
    <source>
        <dbReference type="SAM" id="SignalP"/>
    </source>
</evidence>
<keyword evidence="2" id="KW-0732">Signal</keyword>
<evidence type="ECO:0008006" key="5">
    <source>
        <dbReference type="Google" id="ProtNLM"/>
    </source>
</evidence>